<keyword evidence="1" id="KW-0732">Signal</keyword>
<protein>
    <recommendedName>
        <fullName evidence="4">Secreted protein</fullName>
    </recommendedName>
</protein>
<organism evidence="2 3">
    <name type="scientific">Ceratodon purpureus</name>
    <name type="common">Fire moss</name>
    <name type="synonym">Dicranum purpureum</name>
    <dbReference type="NCBI Taxonomy" id="3225"/>
    <lineage>
        <taxon>Eukaryota</taxon>
        <taxon>Viridiplantae</taxon>
        <taxon>Streptophyta</taxon>
        <taxon>Embryophyta</taxon>
        <taxon>Bryophyta</taxon>
        <taxon>Bryophytina</taxon>
        <taxon>Bryopsida</taxon>
        <taxon>Dicranidae</taxon>
        <taxon>Pseudoditrichales</taxon>
        <taxon>Ditrichaceae</taxon>
        <taxon>Ceratodon</taxon>
    </lineage>
</organism>
<reference evidence="2" key="1">
    <citation type="submission" date="2020-06" db="EMBL/GenBank/DDBJ databases">
        <title>WGS assembly of Ceratodon purpureus strain R40.</title>
        <authorList>
            <person name="Carey S.B."/>
            <person name="Jenkins J."/>
            <person name="Shu S."/>
            <person name="Lovell J.T."/>
            <person name="Sreedasyam A."/>
            <person name="Maumus F."/>
            <person name="Tiley G.P."/>
            <person name="Fernandez-Pozo N."/>
            <person name="Barry K."/>
            <person name="Chen C."/>
            <person name="Wang M."/>
            <person name="Lipzen A."/>
            <person name="Daum C."/>
            <person name="Saski C.A."/>
            <person name="Payton A.C."/>
            <person name="Mcbreen J.C."/>
            <person name="Conrad R.E."/>
            <person name="Kollar L.M."/>
            <person name="Olsson S."/>
            <person name="Huttunen S."/>
            <person name="Landis J.B."/>
            <person name="Wickett N.J."/>
            <person name="Johnson M.G."/>
            <person name="Rensing S.A."/>
            <person name="Grimwood J."/>
            <person name="Schmutz J."/>
            <person name="Mcdaniel S.F."/>
        </authorList>
    </citation>
    <scope>NUCLEOTIDE SEQUENCE</scope>
    <source>
        <strain evidence="2">R40</strain>
    </source>
</reference>
<gene>
    <name evidence="2" type="ORF">KC19_8G022100</name>
</gene>
<evidence type="ECO:0008006" key="4">
    <source>
        <dbReference type="Google" id="ProtNLM"/>
    </source>
</evidence>
<comment type="caution">
    <text evidence="2">The sequence shown here is derived from an EMBL/GenBank/DDBJ whole genome shotgun (WGS) entry which is preliminary data.</text>
</comment>
<dbReference type="AlphaFoldDB" id="A0A8T0GXP5"/>
<accession>A0A8T0GXP5</accession>
<dbReference type="Proteomes" id="UP000822688">
    <property type="component" value="Chromosome 8"/>
</dbReference>
<dbReference type="EMBL" id="CM026429">
    <property type="protein sequence ID" value="KAG0563327.1"/>
    <property type="molecule type" value="Genomic_DNA"/>
</dbReference>
<name>A0A8T0GXP5_CERPU</name>
<feature type="signal peptide" evidence="1">
    <location>
        <begin position="1"/>
        <end position="25"/>
    </location>
</feature>
<evidence type="ECO:0000313" key="3">
    <source>
        <dbReference type="Proteomes" id="UP000822688"/>
    </source>
</evidence>
<sequence>MLICGSWVVNSRISMHICCLDSVLSLKVCCTVCSMDDASVARCFCQPIKEVWVFESEHSPVLESLVQIVGAIL</sequence>
<evidence type="ECO:0000256" key="1">
    <source>
        <dbReference type="SAM" id="SignalP"/>
    </source>
</evidence>
<feature type="chain" id="PRO_5035828229" description="Secreted protein" evidence="1">
    <location>
        <begin position="26"/>
        <end position="73"/>
    </location>
</feature>
<keyword evidence="3" id="KW-1185">Reference proteome</keyword>
<evidence type="ECO:0000313" key="2">
    <source>
        <dbReference type="EMBL" id="KAG0563327.1"/>
    </source>
</evidence>
<proteinExistence type="predicted"/>